<feature type="compositionally biased region" description="Basic and acidic residues" evidence="1">
    <location>
        <begin position="404"/>
        <end position="420"/>
    </location>
</feature>
<protein>
    <submittedName>
        <fullName evidence="2">Uncharacterized protein</fullName>
    </submittedName>
</protein>
<feature type="region of interest" description="Disordered" evidence="1">
    <location>
        <begin position="464"/>
        <end position="696"/>
    </location>
</feature>
<feature type="compositionally biased region" description="Basic and acidic residues" evidence="1">
    <location>
        <begin position="169"/>
        <end position="178"/>
    </location>
</feature>
<dbReference type="Proteomes" id="UP000077202">
    <property type="component" value="Unassembled WGS sequence"/>
</dbReference>
<dbReference type="AlphaFoldDB" id="A0A176VTV4"/>
<organism evidence="2 3">
    <name type="scientific">Marchantia polymorpha subsp. ruderalis</name>
    <dbReference type="NCBI Taxonomy" id="1480154"/>
    <lineage>
        <taxon>Eukaryota</taxon>
        <taxon>Viridiplantae</taxon>
        <taxon>Streptophyta</taxon>
        <taxon>Embryophyta</taxon>
        <taxon>Marchantiophyta</taxon>
        <taxon>Marchantiopsida</taxon>
        <taxon>Marchantiidae</taxon>
        <taxon>Marchantiales</taxon>
        <taxon>Marchantiaceae</taxon>
        <taxon>Marchantia</taxon>
    </lineage>
</organism>
<feature type="region of interest" description="Disordered" evidence="1">
    <location>
        <begin position="779"/>
        <end position="808"/>
    </location>
</feature>
<evidence type="ECO:0000256" key="1">
    <source>
        <dbReference type="SAM" id="MobiDB-lite"/>
    </source>
</evidence>
<feature type="region of interest" description="Disordered" evidence="1">
    <location>
        <begin position="710"/>
        <end position="738"/>
    </location>
</feature>
<feature type="compositionally biased region" description="Basic and acidic residues" evidence="1">
    <location>
        <begin position="472"/>
        <end position="485"/>
    </location>
</feature>
<name>A0A176VTV4_MARPO</name>
<feature type="region of interest" description="Disordered" evidence="1">
    <location>
        <begin position="396"/>
        <end position="420"/>
    </location>
</feature>
<feature type="compositionally biased region" description="Polar residues" evidence="1">
    <location>
        <begin position="555"/>
        <end position="567"/>
    </location>
</feature>
<feature type="compositionally biased region" description="Basic and acidic residues" evidence="1">
    <location>
        <begin position="568"/>
        <end position="578"/>
    </location>
</feature>
<feature type="compositionally biased region" description="Basic and acidic residues" evidence="1">
    <location>
        <begin position="138"/>
        <end position="147"/>
    </location>
</feature>
<feature type="compositionally biased region" description="Basic residues" evidence="1">
    <location>
        <begin position="264"/>
        <end position="276"/>
    </location>
</feature>
<evidence type="ECO:0000313" key="3">
    <source>
        <dbReference type="Proteomes" id="UP000077202"/>
    </source>
</evidence>
<feature type="region of interest" description="Disordered" evidence="1">
    <location>
        <begin position="138"/>
        <end position="380"/>
    </location>
</feature>
<comment type="caution">
    <text evidence="2">The sequence shown here is derived from an EMBL/GenBank/DDBJ whole genome shotgun (WGS) entry which is preliminary data.</text>
</comment>
<keyword evidence="3" id="KW-1185">Reference proteome</keyword>
<feature type="compositionally biased region" description="Polar residues" evidence="1">
    <location>
        <begin position="648"/>
        <end position="673"/>
    </location>
</feature>
<reference evidence="2" key="1">
    <citation type="submission" date="2016-03" db="EMBL/GenBank/DDBJ databases">
        <title>Mechanisms controlling the formation of the plant cell surface in tip-growing cells are functionally conserved among land plants.</title>
        <authorList>
            <person name="Honkanen S."/>
            <person name="Jones V.A."/>
            <person name="Morieri G."/>
            <person name="Champion C."/>
            <person name="Hetherington A.J."/>
            <person name="Kelly S."/>
            <person name="Saint-Marcoux D."/>
            <person name="Proust H."/>
            <person name="Prescott H."/>
            <person name="Dolan L."/>
        </authorList>
    </citation>
    <scope>NUCLEOTIDE SEQUENCE [LARGE SCALE GENOMIC DNA]</scope>
    <source>
        <tissue evidence="2">Whole gametophyte</tissue>
    </source>
</reference>
<evidence type="ECO:0000313" key="2">
    <source>
        <dbReference type="EMBL" id="OAE24177.1"/>
    </source>
</evidence>
<feature type="compositionally biased region" description="Polar residues" evidence="1">
    <location>
        <begin position="487"/>
        <end position="502"/>
    </location>
</feature>
<feature type="compositionally biased region" description="Low complexity" evidence="1">
    <location>
        <begin position="714"/>
        <end position="725"/>
    </location>
</feature>
<accession>A0A176VTV4</accession>
<gene>
    <name evidence="2" type="ORF">AXG93_2752s1930</name>
</gene>
<feature type="compositionally biased region" description="Basic and acidic residues" evidence="1">
    <location>
        <begin position="201"/>
        <end position="233"/>
    </location>
</feature>
<feature type="compositionally biased region" description="Basic and acidic residues" evidence="1">
    <location>
        <begin position="796"/>
        <end position="806"/>
    </location>
</feature>
<dbReference type="EMBL" id="LVLJ01002675">
    <property type="protein sequence ID" value="OAE24177.1"/>
    <property type="molecule type" value="Genomic_DNA"/>
</dbReference>
<sequence>MNEAIIGRFALARFTHFGSGHLARRSGSFETPYIRASSELLSRRRNGDLALASRRPHSVSGGRFSTAGHKALTAFGDKRTECEPFNRKGRQATAFMSSLKWELSLSIQWKAMQWLREFGSCQLTGLGRRLVCMDKRDARKTPSERHFLRSSHSSEGVKTKTSDDDEEAAAGREKRQLLEDWSDTESVKSDHGPRRGRKRGKSSDLQEQRKSKSHGRERGNGSDTRARNSSHELDDSEAEYYTSQEVSDSDDGELSSLEDLGTGRRVKRRRGKHRAVQPRGRSLSPAGEYRGSSGRLRLRDERGRFIRAGQSAERPRGIQLTRPHKVKVAPSSTKRQKRVEKRPLEFPQNDADTIEASTGEHYRRKRKVQGDAVPSEDGKVTSWDFDSRLRQLLGKVQSTMAPRQEQELMSDRQISDELKQPRGYISEEMISPVSLLRSDRFIKSLQTALPGPAKVVDEEIRSTYTSSINTEAKPRVQNRRDKELWQQEPSSSKLHSRTSSAPQKVRPDSRASSRDNYGSQFPLTSTTMQTSPTYVHVQQSAFESCSHEYRDEETSPPSYNAAMSETGQRPDRNLREQMSRSPLVDARTTDVDSQQIFMKSPGTMRTESPNLTEKQFQPSPVRHRRVSGSDREAEEQISQFRPEGREISGQSLSQSPIRPSSAPSVTDQFQPSPLKSRPMTAASRVPSQMDMESTSFDEKLHEHIRAFQAQQELSPPDSRISSSPIANNPGARSEDWWRGQHLPDPSLVTHSQLSVDLDDLSIKSIDRLSQAVERMASTMEHSENLILSGGQGRAAESGRERGERSRSASPIVFTRPLLRFDVEK</sequence>
<feature type="compositionally biased region" description="Polar residues" evidence="1">
    <location>
        <begin position="514"/>
        <end position="543"/>
    </location>
</feature>
<proteinExistence type="predicted"/>
<feature type="compositionally biased region" description="Polar residues" evidence="1">
    <location>
        <begin position="591"/>
        <end position="618"/>
    </location>
</feature>